<comment type="caution">
    <text evidence="1">The sequence shown here is derived from an EMBL/GenBank/DDBJ whole genome shotgun (WGS) entry which is preliminary data.</text>
</comment>
<name>A0ABW5E4Q7_9BACT</name>
<evidence type="ECO:0000313" key="2">
    <source>
        <dbReference type="Proteomes" id="UP001597297"/>
    </source>
</evidence>
<dbReference type="Proteomes" id="UP001597297">
    <property type="component" value="Unassembled WGS sequence"/>
</dbReference>
<accession>A0ABW5E4Q7</accession>
<evidence type="ECO:0000313" key="1">
    <source>
        <dbReference type="EMBL" id="MFD2277402.1"/>
    </source>
</evidence>
<dbReference type="RefSeq" id="WP_377093813.1">
    <property type="nucleotide sequence ID" value="NZ_JBHSJM010000001.1"/>
</dbReference>
<sequence length="464" mass="53157">MKTREVLSSYNKALRINLDRSKYGTFAEIGAGQEVVNWFFKASATAGTVAKSISAYDMTMSDEIYGKSKRYVSRERVMQMLDHEYDLLIERLSDERDDQTTFFSFCNTVRARGYRDKEECHGWMGVRLQLKPGGPPCDILCHVRLLDEENMDQMEALGVVGLNLIYASFYHRDNLERFVESLVDNVSKGRVEVDMLKFLGEDFRFVDNRLCSLQLVQSGLTAAAMFTPDGEVVQPAEVLYKKSVALLRGSFDPVTNLHLDMLAQTKDSFCSELNDTQKNRFISLCEISINNLLRGENGKVDHVKFLDRADALQALGQTLLISNCPEFHRIATYLSLYTREPIAIILSIGLLNELFKEKWSENLEGGILESFGRLFKNEVSLYVYPWKNRKDGELVTANTFKTQENFQHLYQHLFMNRLIRPVKTGDVSLLDYTGRDIQKMIQTGGEEWKAFVPKEAHRAAMHIH</sequence>
<organism evidence="1 2">
    <name type="scientific">Rubritalea spongiae</name>
    <dbReference type="NCBI Taxonomy" id="430797"/>
    <lineage>
        <taxon>Bacteria</taxon>
        <taxon>Pseudomonadati</taxon>
        <taxon>Verrucomicrobiota</taxon>
        <taxon>Verrucomicrobiia</taxon>
        <taxon>Verrucomicrobiales</taxon>
        <taxon>Rubritaleaceae</taxon>
        <taxon>Rubritalea</taxon>
    </lineage>
</organism>
<reference evidence="2" key="1">
    <citation type="journal article" date="2019" name="Int. J. Syst. Evol. Microbiol.">
        <title>The Global Catalogue of Microorganisms (GCM) 10K type strain sequencing project: providing services to taxonomists for standard genome sequencing and annotation.</title>
        <authorList>
            <consortium name="The Broad Institute Genomics Platform"/>
            <consortium name="The Broad Institute Genome Sequencing Center for Infectious Disease"/>
            <person name="Wu L."/>
            <person name="Ma J."/>
        </authorList>
    </citation>
    <scope>NUCLEOTIDE SEQUENCE [LARGE SCALE GENOMIC DNA]</scope>
    <source>
        <strain evidence="2">JCM 16545</strain>
    </source>
</reference>
<protein>
    <submittedName>
        <fullName evidence="1">TonB-dependent receptor</fullName>
    </submittedName>
</protein>
<dbReference type="EMBL" id="JBHUJC010000041">
    <property type="protein sequence ID" value="MFD2277402.1"/>
    <property type="molecule type" value="Genomic_DNA"/>
</dbReference>
<keyword evidence="1" id="KW-0675">Receptor</keyword>
<proteinExistence type="predicted"/>
<gene>
    <name evidence="1" type="ORF">ACFSQZ_13055</name>
</gene>
<keyword evidence="2" id="KW-1185">Reference proteome</keyword>